<dbReference type="Pfam" id="PF04383">
    <property type="entry name" value="KilA-N"/>
    <property type="match status" value="1"/>
</dbReference>
<evidence type="ECO:0000256" key="14">
    <source>
        <dbReference type="ARBA" id="ARBA00039653"/>
    </source>
</evidence>
<protein>
    <recommendedName>
        <fullName evidence="14">Host range factor p28</fullName>
    </recommendedName>
    <alternativeName>
        <fullName evidence="13">E3 ubiquitin-protein ligase p28</fullName>
    </alternativeName>
</protein>
<evidence type="ECO:0000256" key="6">
    <source>
        <dbReference type="ARBA" id="ARBA00022771"/>
    </source>
</evidence>
<accession>D7RNV0</accession>
<keyword evidence="5" id="KW-0479">Metal-binding</keyword>
<evidence type="ECO:0000256" key="7">
    <source>
        <dbReference type="ARBA" id="ARBA00022786"/>
    </source>
</evidence>
<dbReference type="Gene3D" id="3.30.40.10">
    <property type="entry name" value="Zinc/RING finger domain, C3HC4 (zinc finger)"/>
    <property type="match status" value="1"/>
</dbReference>
<dbReference type="InterPro" id="IPR016398">
    <property type="entry name" value="E3_ubiquitin-prot_ligase_p28"/>
</dbReference>
<dbReference type="PROSITE" id="PS50089">
    <property type="entry name" value="ZF_RING_2"/>
    <property type="match status" value="1"/>
</dbReference>
<gene>
    <name evidence="18" type="primary">m143R</name>
</gene>
<organism evidence="18">
    <name type="scientific">Myxoma virus</name>
    <dbReference type="NCBI Taxonomy" id="10273"/>
    <lineage>
        <taxon>Viruses</taxon>
        <taxon>Varidnaviria</taxon>
        <taxon>Bamfordvirae</taxon>
        <taxon>Nucleocytoviricota</taxon>
        <taxon>Pokkesviricetes</taxon>
        <taxon>Chitovirales</taxon>
        <taxon>Poxviridae</taxon>
        <taxon>Chordopoxvirinae</taxon>
        <taxon>Leporipoxvirus</taxon>
        <taxon>Leporipoxvirus myxoma</taxon>
    </lineage>
</organism>
<comment type="similarity">
    <text evidence="12">Belongs to the orthopoxvirus OPG021 family.</text>
</comment>
<feature type="domain" description="RING-type" evidence="16">
    <location>
        <begin position="173"/>
        <end position="219"/>
    </location>
</feature>
<reference evidence="18" key="1">
    <citation type="journal article" date="2010" name="Vaccine">
        <title>Molecular characterization of SG33 and Borghi vaccines used against myxomatosis.</title>
        <authorList>
            <person name="Cavadini P."/>
            <person name="Botti G."/>
            <person name="Barbieri I."/>
            <person name="Lavazza A."/>
            <person name="Capucci L."/>
        </authorList>
    </citation>
    <scope>NUCLEOTIDE SEQUENCE</scope>
    <source>
        <strain evidence="18">Borghi</strain>
    </source>
</reference>
<dbReference type="GO" id="GO:0052150">
    <property type="term" value="P:symbiont-mediated perturbation of host apoptosis"/>
    <property type="evidence" value="ECO:0007669"/>
    <property type="project" value="UniProtKB-KW"/>
</dbReference>
<keyword evidence="4" id="KW-1128">Modulation of host ubiquitin pathway by viral E3 ligase</keyword>
<dbReference type="InterPro" id="IPR001841">
    <property type="entry name" value="Znf_RING"/>
</dbReference>
<dbReference type="InterPro" id="IPR018004">
    <property type="entry name" value="KilA/APSES_HTH"/>
</dbReference>
<dbReference type="PANTHER" id="PTHR45798">
    <property type="entry name" value="RING-H2 FINGER PROTEIN ATL61-RELATED-RELATED"/>
    <property type="match status" value="1"/>
</dbReference>
<dbReference type="GO" id="GO:0030430">
    <property type="term" value="C:host cell cytoplasm"/>
    <property type="evidence" value="ECO:0007669"/>
    <property type="project" value="UniProtKB-SubCell"/>
</dbReference>
<evidence type="ECO:0000256" key="12">
    <source>
        <dbReference type="ARBA" id="ARBA00034749"/>
    </source>
</evidence>
<dbReference type="InterPro" id="IPR052788">
    <property type="entry name" value="RING-type_E3_ligase_ATL"/>
</dbReference>
<dbReference type="GO" id="GO:0008270">
    <property type="term" value="F:zinc ion binding"/>
    <property type="evidence" value="ECO:0007669"/>
    <property type="project" value="UniProtKB-KW"/>
</dbReference>
<feature type="domain" description="KilA-N" evidence="17">
    <location>
        <begin position="5"/>
        <end position="110"/>
    </location>
</feature>
<dbReference type="GO" id="GO:0016881">
    <property type="term" value="F:acid-amino acid ligase activity"/>
    <property type="evidence" value="ECO:0007669"/>
    <property type="project" value="InterPro"/>
</dbReference>
<dbReference type="InterPro" id="IPR013083">
    <property type="entry name" value="Znf_RING/FYVE/PHD"/>
</dbReference>
<keyword evidence="8" id="KW-0862">Zinc</keyword>
<evidence type="ECO:0000259" key="16">
    <source>
        <dbReference type="PROSITE" id="PS50089"/>
    </source>
</evidence>
<evidence type="ECO:0000256" key="5">
    <source>
        <dbReference type="ARBA" id="ARBA00022723"/>
    </source>
</evidence>
<dbReference type="PROSITE" id="PS00518">
    <property type="entry name" value="ZF_RING_1"/>
    <property type="match status" value="1"/>
</dbReference>
<evidence type="ECO:0000256" key="8">
    <source>
        <dbReference type="ARBA" id="ARBA00022833"/>
    </source>
</evidence>
<evidence type="ECO:0000256" key="2">
    <source>
        <dbReference type="ARBA" id="ARBA00022581"/>
    </source>
</evidence>
<name>D7RNV0_9POXV</name>
<proteinExistence type="inferred from homology"/>
<keyword evidence="7" id="KW-0833">Ubl conjugation pathway</keyword>
<evidence type="ECO:0000313" key="18">
    <source>
        <dbReference type="EMBL" id="ADI75413.1"/>
    </source>
</evidence>
<sequence length="234" mass="27961">MDHNVKILDNDYGINIVFLRSNHYINITRLCAPMKKSFTNWKDLKNSKYIMNSISIEENIDIDDLTFRIYKNKYSVYYHGIFVHPKLLKYVLSWISDEYYAKVYSIINAYDENILKNTTLTLYVNYIYCLKQEDMLYKAIHHRNKTYHRLLKTIPNVVNEYETLYDSYKGEECAICMEPVYAKPIKSSFFGVLSHCNHVFCIECIDRWKKQNNKCPVCRTIFVSVTKSRFFYKG</sequence>
<keyword evidence="10" id="KW-1119">Modulation of host cell apoptosis by virus</keyword>
<evidence type="ECO:0000259" key="17">
    <source>
        <dbReference type="PROSITE" id="PS51301"/>
    </source>
</evidence>
<dbReference type="InterPro" id="IPR017907">
    <property type="entry name" value="Znf_RING_CS"/>
</dbReference>
<evidence type="ECO:0000256" key="3">
    <source>
        <dbReference type="ARBA" id="ARBA00022662"/>
    </source>
</evidence>
<comment type="function">
    <text evidence="11">RING-finger E3 ubiquitin ligase which catalyzes the formation of both 'Lys-48'- and 'Lys-63'-linked polyubiquitin chains. Plays an important role in virulence by acting as an anti-apoptotic factor.</text>
</comment>
<dbReference type="PIRSF" id="PIRSF003775">
    <property type="entry name" value="E3_ubiquit_lig_p28"/>
    <property type="match status" value="1"/>
</dbReference>
<keyword evidence="6 15" id="KW-0863">Zinc-finger</keyword>
<evidence type="ECO:0000256" key="13">
    <source>
        <dbReference type="ARBA" id="ARBA00034917"/>
    </source>
</evidence>
<dbReference type="Pfam" id="PF13639">
    <property type="entry name" value="zf-RING_2"/>
    <property type="match status" value="1"/>
</dbReference>
<evidence type="ECO:0000256" key="1">
    <source>
        <dbReference type="ARBA" id="ARBA00004192"/>
    </source>
</evidence>
<dbReference type="SMART" id="SM00184">
    <property type="entry name" value="RING"/>
    <property type="match status" value="1"/>
</dbReference>
<dbReference type="InterPro" id="IPR017880">
    <property type="entry name" value="KilA_N"/>
</dbReference>
<dbReference type="SUPFAM" id="SSF57850">
    <property type="entry name" value="RING/U-box"/>
    <property type="match status" value="1"/>
</dbReference>
<dbReference type="PROSITE" id="PS51301">
    <property type="entry name" value="KILA_N"/>
    <property type="match status" value="1"/>
</dbReference>
<dbReference type="CDD" id="cd16521">
    <property type="entry name" value="RING-HC_MKRN"/>
    <property type="match status" value="1"/>
</dbReference>
<dbReference type="EMBL" id="HM104695">
    <property type="protein sequence ID" value="ADI75413.1"/>
    <property type="molecule type" value="Genomic_DNA"/>
</dbReference>
<evidence type="ECO:0000256" key="11">
    <source>
        <dbReference type="ARBA" id="ARBA00025051"/>
    </source>
</evidence>
<evidence type="ECO:0000256" key="9">
    <source>
        <dbReference type="ARBA" id="ARBA00023200"/>
    </source>
</evidence>
<evidence type="ECO:0000256" key="15">
    <source>
        <dbReference type="PROSITE-ProRule" id="PRU00175"/>
    </source>
</evidence>
<dbReference type="GO" id="GO:0039648">
    <property type="term" value="P:symbiont-mediated perturbation of host ubiquitin-like protein modification"/>
    <property type="evidence" value="ECO:0007669"/>
    <property type="project" value="UniProtKB-KW"/>
</dbReference>
<keyword evidence="3" id="KW-1130">Modulation of host ubiquitin pathway by virus</keyword>
<dbReference type="PANTHER" id="PTHR45798:SF97">
    <property type="entry name" value="ALCOHOL-SENSITIVE RING FINGER PROTEIN 1"/>
    <property type="match status" value="1"/>
</dbReference>
<keyword evidence="2" id="KW-0945">Host-virus interaction</keyword>
<evidence type="ECO:0000256" key="10">
    <source>
        <dbReference type="ARBA" id="ARBA00023323"/>
    </source>
</evidence>
<evidence type="ECO:0000256" key="4">
    <source>
        <dbReference type="ARBA" id="ARBA00022711"/>
    </source>
</evidence>
<comment type="subcellular location">
    <subcellularLocation>
        <location evidence="1">Host cytoplasm</location>
    </subcellularLocation>
</comment>
<keyword evidence="9" id="KW-1035">Host cytoplasm</keyword>